<accession>T1D2Q4</accession>
<dbReference type="EMBL" id="GALA01001538">
    <property type="protein sequence ID" value="JAA93314.1"/>
    <property type="molecule type" value="mRNA"/>
</dbReference>
<dbReference type="AlphaFoldDB" id="T1D2Q4"/>
<organism evidence="1">
    <name type="scientific">Psorophora albipes</name>
    <dbReference type="NCBI Taxonomy" id="869069"/>
    <lineage>
        <taxon>Eukaryota</taxon>
        <taxon>Metazoa</taxon>
        <taxon>Ecdysozoa</taxon>
        <taxon>Arthropoda</taxon>
        <taxon>Hexapoda</taxon>
        <taxon>Insecta</taxon>
        <taxon>Pterygota</taxon>
        <taxon>Neoptera</taxon>
        <taxon>Endopterygota</taxon>
        <taxon>Diptera</taxon>
        <taxon>Nematocera</taxon>
        <taxon>Culicoidea</taxon>
        <taxon>Culicidae</taxon>
        <taxon>Culicinae</taxon>
        <taxon>Aedini</taxon>
        <taxon>Psorophora</taxon>
    </lineage>
</organism>
<name>T1D2Q4_9DIPT</name>
<reference evidence="1" key="1">
    <citation type="journal article" date="2013" name="BMC Genomics">
        <title>A deep insight into the sialotranscriptome of the mosquito, Psorophora albipes.</title>
        <authorList>
            <person name="Chagas A.C."/>
            <person name="Calvo E."/>
            <person name="Rios-Velasquez C.M."/>
            <person name="Pessoa F.A."/>
            <person name="Medeiros J.F."/>
            <person name="Ribeiro J.M."/>
        </authorList>
    </citation>
    <scope>NUCLEOTIDE SEQUENCE</scope>
</reference>
<feature type="non-terminal residue" evidence="1">
    <location>
        <position position="1"/>
    </location>
</feature>
<proteinExistence type="evidence at transcript level"/>
<evidence type="ECO:0000313" key="1">
    <source>
        <dbReference type="EMBL" id="JAA93314.1"/>
    </source>
</evidence>
<protein>
    <submittedName>
        <fullName evidence="1">Putative salivary mucin</fullName>
    </submittedName>
</protein>
<sequence length="275" mass="31195">TSSSSSSSQPAVASNYNISIGNRVNTNAEITDYGTMLSNININLARFNGTSGIVGDASEDQLSELIYGVAEQYRNGSEVAVNRRLAWIDEIIQDALQFAKELRRDEENNWVKQFPEQVHASVDELNQTTRTCLERELNVEELIQSVKDRSRNSCMENVFQELLDIREEARNNLTDFLTTAEDIEDRFERCVDLQDDFDDEMSDLHKGACISEILLGMEIESLRLEHTVRHRTPDLEPLLYQAKASLLECTADLASYAFNASVAFRQWIQACNARN</sequence>